<gene>
    <name evidence="3" type="ORF">FXN61_10995</name>
</gene>
<comment type="caution">
    <text evidence="3">The sequence shown here is derived from an EMBL/GenBank/DDBJ whole genome shotgun (WGS) entry which is preliminary data.</text>
</comment>
<evidence type="ECO:0000313" key="3">
    <source>
        <dbReference type="EMBL" id="NKE57332.1"/>
    </source>
</evidence>
<reference evidence="3 4" key="1">
    <citation type="submission" date="2019-08" db="EMBL/GenBank/DDBJ databases">
        <title>Lentzea from Indian Himalayas.</title>
        <authorList>
            <person name="Mandal S."/>
            <person name="Mallick Gupta A."/>
            <person name="Maiti P.K."/>
            <person name="Sarkar J."/>
            <person name="Mandal S."/>
        </authorList>
    </citation>
    <scope>NUCLEOTIDE SEQUENCE [LARGE SCALE GENOMIC DNA]</scope>
    <source>
        <strain evidence="3 4">PSKA42</strain>
    </source>
</reference>
<dbReference type="SUPFAM" id="SSF54909">
    <property type="entry name" value="Dimeric alpha+beta barrel"/>
    <property type="match status" value="1"/>
</dbReference>
<organism evidence="3 4">
    <name type="scientific">Lentzea indica</name>
    <dbReference type="NCBI Taxonomy" id="2604800"/>
    <lineage>
        <taxon>Bacteria</taxon>
        <taxon>Bacillati</taxon>
        <taxon>Actinomycetota</taxon>
        <taxon>Actinomycetes</taxon>
        <taxon>Pseudonocardiales</taxon>
        <taxon>Pseudonocardiaceae</taxon>
        <taxon>Lentzea</taxon>
    </lineage>
</organism>
<dbReference type="InterPro" id="IPR005545">
    <property type="entry name" value="YCII"/>
</dbReference>
<dbReference type="PANTHER" id="PTHR35174">
    <property type="entry name" value="BLL7171 PROTEIN-RELATED"/>
    <property type="match status" value="1"/>
</dbReference>
<feature type="domain" description="YCII-related" evidence="2">
    <location>
        <begin position="5"/>
        <end position="111"/>
    </location>
</feature>
<evidence type="ECO:0000313" key="4">
    <source>
        <dbReference type="Proteomes" id="UP001515943"/>
    </source>
</evidence>
<keyword evidence="4" id="KW-1185">Reference proteome</keyword>
<dbReference type="EMBL" id="VSRL01000030">
    <property type="protein sequence ID" value="NKE57332.1"/>
    <property type="molecule type" value="Genomic_DNA"/>
</dbReference>
<sequence>MTQKYLLSIYQPDGEVPPPEVLDPIMENLGKLNEEMQTSGAWVFAVGLHPPSTATVLRAKDDDVLMTDGPFVEGKEHIGGFTVIQAADLDEALEWGRRLATVLSPLSIEVRPIAF</sequence>
<dbReference type="InterPro" id="IPR011008">
    <property type="entry name" value="Dimeric_a/b-barrel"/>
</dbReference>
<name>A0ABX1FEP1_9PSEU</name>
<evidence type="ECO:0000259" key="2">
    <source>
        <dbReference type="Pfam" id="PF03795"/>
    </source>
</evidence>
<proteinExistence type="inferred from homology"/>
<accession>A0ABX1FEP1</accession>
<dbReference type="Gene3D" id="3.30.70.1060">
    <property type="entry name" value="Dimeric alpha+beta barrel"/>
    <property type="match status" value="1"/>
</dbReference>
<dbReference type="RefSeq" id="WP_167972922.1">
    <property type="nucleotide sequence ID" value="NZ_VSRL01000030.1"/>
</dbReference>
<protein>
    <recommendedName>
        <fullName evidence="2">YCII-related domain-containing protein</fullName>
    </recommendedName>
</protein>
<dbReference type="Pfam" id="PF03795">
    <property type="entry name" value="YCII"/>
    <property type="match status" value="1"/>
</dbReference>
<dbReference type="PANTHER" id="PTHR35174:SF3">
    <property type="entry name" value="BLL7171 PROTEIN"/>
    <property type="match status" value="1"/>
</dbReference>
<dbReference type="Proteomes" id="UP001515943">
    <property type="component" value="Unassembled WGS sequence"/>
</dbReference>
<comment type="similarity">
    <text evidence="1">Belongs to the YciI family.</text>
</comment>
<evidence type="ECO:0000256" key="1">
    <source>
        <dbReference type="ARBA" id="ARBA00007689"/>
    </source>
</evidence>